<dbReference type="AlphaFoldDB" id="A0A841FW51"/>
<evidence type="ECO:0000313" key="2">
    <source>
        <dbReference type="EMBL" id="MBB6038983.1"/>
    </source>
</evidence>
<gene>
    <name evidence="2" type="ORF">HNR73_006872</name>
</gene>
<dbReference type="Proteomes" id="UP000548476">
    <property type="component" value="Unassembled WGS sequence"/>
</dbReference>
<accession>A0A841FW51</accession>
<dbReference type="InterPro" id="IPR021458">
    <property type="entry name" value="Rv0495c"/>
</dbReference>
<protein>
    <recommendedName>
        <fullName evidence="4">DUF3109 family protein</fullName>
    </recommendedName>
</protein>
<dbReference type="EMBL" id="JACHGT010000019">
    <property type="protein sequence ID" value="MBB6038983.1"/>
    <property type="molecule type" value="Genomic_DNA"/>
</dbReference>
<keyword evidence="3" id="KW-1185">Reference proteome</keyword>
<reference evidence="2 3" key="1">
    <citation type="submission" date="2020-08" db="EMBL/GenBank/DDBJ databases">
        <title>Genomic Encyclopedia of Type Strains, Phase IV (KMG-IV): sequencing the most valuable type-strain genomes for metagenomic binning, comparative biology and taxonomic classification.</title>
        <authorList>
            <person name="Goeker M."/>
        </authorList>
    </citation>
    <scope>NUCLEOTIDE SEQUENCE [LARGE SCALE GENOMIC DNA]</scope>
    <source>
        <strain evidence="2 3">YIM 65646</strain>
    </source>
</reference>
<sequence length="267" mass="29776">MTLADNPRKNEVALDFPREWIEFLDPDDPDILIRADLTWLLSGWSCIFASGCHGINPGGAADGCCTHGAFFTDADDVKRVRKAAARLTPETWQHYRPRFKDATETDELDNDEGEPEPALRTATVDGACIFHNRLGFDGGFGCALHAQALRDGVHPLEYKPDVCWQLPIKRDYEKLRHADGTEKQVVVITEFDRRGWGEGGHDLHWWCTSAPEAHTGKVALYESYAAELAELIGKPAYDRLVELCQARRKSGLIAIHPATARNEPNGL</sequence>
<comment type="caution">
    <text evidence="2">The sequence shown here is derived from an EMBL/GenBank/DDBJ whole genome shotgun (WGS) entry which is preliminary data.</text>
</comment>
<name>A0A841FW51_9ACTN</name>
<evidence type="ECO:0000313" key="3">
    <source>
        <dbReference type="Proteomes" id="UP000548476"/>
    </source>
</evidence>
<organism evidence="2 3">
    <name type="scientific">Phytomonospora endophytica</name>
    <dbReference type="NCBI Taxonomy" id="714109"/>
    <lineage>
        <taxon>Bacteria</taxon>
        <taxon>Bacillati</taxon>
        <taxon>Actinomycetota</taxon>
        <taxon>Actinomycetes</taxon>
        <taxon>Micromonosporales</taxon>
        <taxon>Micromonosporaceae</taxon>
        <taxon>Phytomonospora</taxon>
    </lineage>
</organism>
<comment type="similarity">
    <text evidence="1">Belongs to the Rv0495c family.</text>
</comment>
<dbReference type="RefSeq" id="WP_184791951.1">
    <property type="nucleotide sequence ID" value="NZ_BONT01000055.1"/>
</dbReference>
<dbReference type="Pfam" id="PF11307">
    <property type="entry name" value="DUF3109"/>
    <property type="match status" value="1"/>
</dbReference>
<evidence type="ECO:0008006" key="4">
    <source>
        <dbReference type="Google" id="ProtNLM"/>
    </source>
</evidence>
<evidence type="ECO:0000256" key="1">
    <source>
        <dbReference type="ARBA" id="ARBA00093770"/>
    </source>
</evidence>
<proteinExistence type="inferred from homology"/>